<feature type="compositionally biased region" description="Basic and acidic residues" evidence="14">
    <location>
        <begin position="1015"/>
        <end position="1024"/>
    </location>
</feature>
<evidence type="ECO:0000259" key="15">
    <source>
        <dbReference type="SMART" id="SM00382"/>
    </source>
</evidence>
<feature type="compositionally biased region" description="Polar residues" evidence="14">
    <location>
        <begin position="844"/>
        <end position="859"/>
    </location>
</feature>
<keyword evidence="6" id="KW-0479">Metal-binding</keyword>
<dbReference type="AlphaFoldDB" id="A0A7D7Q4D6"/>
<dbReference type="KEGG" id="kvr:CIB50_0000412"/>
<dbReference type="CDD" id="cd18137">
    <property type="entry name" value="HLD_clamp_pol_III_gamma_tau"/>
    <property type="match status" value="1"/>
</dbReference>
<dbReference type="Pfam" id="PF22608">
    <property type="entry name" value="DNAX_ATPase_lid"/>
    <property type="match status" value="1"/>
</dbReference>
<dbReference type="Gene3D" id="1.10.8.60">
    <property type="match status" value="1"/>
</dbReference>
<comment type="similarity">
    <text evidence="1">Belongs to the DnaX/STICHEL family.</text>
</comment>
<feature type="compositionally biased region" description="Low complexity" evidence="14">
    <location>
        <begin position="1157"/>
        <end position="1169"/>
    </location>
</feature>
<feature type="region of interest" description="Disordered" evidence="14">
    <location>
        <begin position="396"/>
        <end position="641"/>
    </location>
</feature>
<evidence type="ECO:0000256" key="4">
    <source>
        <dbReference type="ARBA" id="ARBA00022695"/>
    </source>
</evidence>
<comment type="function">
    <text evidence="11">DNA polymerase III is a complex, multichain enzyme responsible for most of the replicative synthesis in bacteria. This DNA polymerase also exhibits 3' to 5' exonuclease activity.</text>
</comment>
<organism evidence="16 17">
    <name type="scientific">Kocuria varians</name>
    <name type="common">Micrococcus varians</name>
    <dbReference type="NCBI Taxonomy" id="1272"/>
    <lineage>
        <taxon>Bacteria</taxon>
        <taxon>Bacillati</taxon>
        <taxon>Actinomycetota</taxon>
        <taxon>Actinomycetes</taxon>
        <taxon>Micrococcales</taxon>
        <taxon>Micrococcaceae</taxon>
        <taxon>Kocuria</taxon>
    </lineage>
</organism>
<keyword evidence="7" id="KW-0547">Nucleotide-binding</keyword>
<dbReference type="PANTHER" id="PTHR11669">
    <property type="entry name" value="REPLICATION FACTOR C / DNA POLYMERASE III GAMMA-TAU SUBUNIT"/>
    <property type="match status" value="1"/>
</dbReference>
<keyword evidence="9" id="KW-0067">ATP-binding</keyword>
<dbReference type="FunFam" id="3.40.50.300:FF:000014">
    <property type="entry name" value="DNA polymerase III subunit gamma/tau"/>
    <property type="match status" value="1"/>
</dbReference>
<feature type="compositionally biased region" description="Low complexity" evidence="14">
    <location>
        <begin position="557"/>
        <end position="612"/>
    </location>
</feature>
<feature type="compositionally biased region" description="Low complexity" evidence="14">
    <location>
        <begin position="742"/>
        <end position="775"/>
    </location>
</feature>
<evidence type="ECO:0000256" key="12">
    <source>
        <dbReference type="ARBA" id="ARBA00049244"/>
    </source>
</evidence>
<sequence>MSETPAKVSYVTTALYRRYRPETFEDVIGQEHVTEPLMTALRKNRVNHAYLFSGPRGCGKTTSARILARCLNCAEGPTATPCGHCESCRDLARDGAGSLDVIEMDAASHGGVDHARDLRERATFAPVRDRYKIFIIDEAHMVTREGFNALLKIVEEPPEHVKFIFATTEPSKVLTTIRSRTHHYPFRLVPPEPLMTYLEQLCREEGVATEPGVLSLVVRAGGGSVRDSLSVLDQLMAGSDENGITYDLAVALLGYTHAALLDDVVDAFAAGDAATVFSSVDRVIQTGQDPRRFVEDLLERFRDLVVVNAVPDSADNILHGMPTDQINRLRNQSTQLGAAELSRSADIINEALNEMTGATSPQLHLELLCARILLPAADHTTRGITSRVDRLERRLSIPRGAGIRQGTGDTATSSAGTAAPEPVAPEPVAPEPATPEPTAPAPQATAGHETSPVVEQPRGGEQDGPSLPVAPDGSTPAGADANGSAEGRPTEQTPDVREPTDPQDESEETEGSAHPAAGEPVPEQARGPQAQHPPADGTVDDSQQSSLAGSRMQEGTSRPAQQPAPAAQSRPGSGPDAAHSRADAPAAPSSGIPASATATSSTSASGGTSTDSVSERTASREAAPQPPQVPEEQSAPSDVTSGELELLRSSWPEIVSALAEIRRVAWAITVRGTPISYENGTLRIAFEGDGDILNFPRFEADVRNAIQTVVGLDCAVEAVRPGDTQGRSRGQEPGGPGPRPTNGPRGTNGPPNRPNGSNGSDGSNGQGASSAQGPSRGRRPTGGAPADGRSRDQPDYFRDPEGFGVNRHRGPQNRDPAPSRTATAPAEDDDEPVTSWSVAAIPQPGSTTKPDTGPGTTSNAAEVAHAADAAAASAPQGGEDSTSEHPRREHGEPERIAASTPDAVGSEPPAHADPAGPSAEAAQSEAPGSPAGESAAEDSAEAVTVDPGLAAPGTSVPGPASSAQSSSQSEPSHRSGGWSHPGGSAASGASPQTGQPGDSSPSGSPHQSSPQSSRGTDRHADRGPEYWSPDEPPPPPEDEPPADMYDAPLSRTRPVPRRDTPAPDRVTEPGPGAHAPAAADARSGPRGGAGTAPRPDGGSAPGDGNGSPGATGSGHGTGPGTGTGTGNSNHGGDTASAGSQGRQPGSRPSWRERHADAIAAARATTPGTADQNGGQRGDGTGSSADDENFVPGADDESLEDSSLYGRAAIERILGGMLIDERAHDANQ</sequence>
<keyword evidence="3 16" id="KW-0808">Transferase</keyword>
<feature type="compositionally biased region" description="Basic and acidic residues" evidence="14">
    <location>
        <begin position="1056"/>
        <end position="1067"/>
    </location>
</feature>
<dbReference type="CDD" id="cd00009">
    <property type="entry name" value="AAA"/>
    <property type="match status" value="1"/>
</dbReference>
<feature type="region of interest" description="Disordered" evidence="14">
    <location>
        <begin position="720"/>
        <end position="1202"/>
    </location>
</feature>
<dbReference type="NCBIfam" id="TIGR02397">
    <property type="entry name" value="dnaX_nterm"/>
    <property type="match status" value="1"/>
</dbReference>
<dbReference type="InterPro" id="IPR050238">
    <property type="entry name" value="DNA_Rep/Repair_Clamp_Loader"/>
</dbReference>
<keyword evidence="5" id="KW-0235">DNA replication</keyword>
<keyword evidence="8" id="KW-0862">Zinc</keyword>
<feature type="compositionally biased region" description="Low complexity" evidence="14">
    <location>
        <begin position="406"/>
        <end position="421"/>
    </location>
</feature>
<gene>
    <name evidence="16" type="primary">dnaX_1</name>
    <name evidence="16" type="ORF">CIB50_0000412</name>
</gene>
<dbReference type="PANTHER" id="PTHR11669:SF0">
    <property type="entry name" value="PROTEIN STICHEL-LIKE 2"/>
    <property type="match status" value="1"/>
</dbReference>
<accession>A0A7D7Q4D6</accession>
<dbReference type="EC" id="2.7.7.7" evidence="2"/>
<dbReference type="InterPro" id="IPR012763">
    <property type="entry name" value="DNA_pol_III_sug/sutau_N"/>
</dbReference>
<name>A0A7D7Q4D6_KOCVA</name>
<dbReference type="Gene3D" id="3.40.50.300">
    <property type="entry name" value="P-loop containing nucleotide triphosphate hydrolases"/>
    <property type="match status" value="1"/>
</dbReference>
<evidence type="ECO:0000256" key="5">
    <source>
        <dbReference type="ARBA" id="ARBA00022705"/>
    </source>
</evidence>
<reference evidence="16" key="2">
    <citation type="submission" date="2020-07" db="EMBL/GenBank/DDBJ databases">
        <title>Genome of starter culture bacteria Kocuria salsicia reveals its technological properties and safety for usage in meat industry.</title>
        <authorList>
            <person name="Michael M."/>
            <person name="Konstantin K."/>
            <person name="Evgenii K."/>
            <person name="Galina S."/>
            <person name="Oksana K."/>
            <person name="Andrei L."/>
        </authorList>
    </citation>
    <scope>NUCLEOTIDE SEQUENCE [LARGE SCALE GENOMIC DNA]</scope>
    <source>
        <strain evidence="16">80</strain>
    </source>
</reference>
<keyword evidence="4 16" id="KW-0548">Nucleotidyltransferase</keyword>
<keyword evidence="10" id="KW-0239">DNA-directed DNA polymerase</keyword>
<evidence type="ECO:0000256" key="7">
    <source>
        <dbReference type="ARBA" id="ARBA00022741"/>
    </source>
</evidence>
<evidence type="ECO:0000313" key="17">
    <source>
        <dbReference type="Proteomes" id="UP000216825"/>
    </source>
</evidence>
<protein>
    <recommendedName>
        <fullName evidence="13">DNA polymerase III subunit gamma/tau</fullName>
        <ecNumber evidence="2">2.7.7.7</ecNumber>
    </recommendedName>
</protein>
<reference evidence="16" key="1">
    <citation type="submission" date="2017-08" db="EMBL/GenBank/DDBJ databases">
        <authorList>
            <person name="Minaev M."/>
            <person name="Kurbakov K.A."/>
            <person name="Solodovnikova G.I."/>
            <person name="Kuznetsova O.A."/>
            <person name="Lisitsyn A.B."/>
        </authorList>
    </citation>
    <scope>NUCLEOTIDE SEQUENCE</scope>
    <source>
        <strain evidence="16">80</strain>
    </source>
</reference>
<dbReference type="FunFam" id="1.20.272.10:FF:000003">
    <property type="entry name" value="DNA polymerase III subunit gamma/tau"/>
    <property type="match status" value="1"/>
</dbReference>
<feature type="compositionally biased region" description="Gly residues" evidence="14">
    <location>
        <begin position="1099"/>
        <end position="1125"/>
    </location>
</feature>
<evidence type="ECO:0000256" key="2">
    <source>
        <dbReference type="ARBA" id="ARBA00012417"/>
    </source>
</evidence>
<evidence type="ECO:0000256" key="8">
    <source>
        <dbReference type="ARBA" id="ARBA00022833"/>
    </source>
</evidence>
<feature type="domain" description="AAA+ ATPase" evidence="15">
    <location>
        <begin position="46"/>
        <end position="189"/>
    </location>
</feature>
<feature type="compositionally biased region" description="Acidic residues" evidence="14">
    <location>
        <begin position="501"/>
        <end position="510"/>
    </location>
</feature>
<feature type="compositionally biased region" description="Low complexity" evidence="14">
    <location>
        <begin position="860"/>
        <end position="874"/>
    </location>
</feature>
<keyword evidence="17" id="KW-1185">Reference proteome</keyword>
<dbReference type="InterPro" id="IPR022754">
    <property type="entry name" value="DNA_pol_III_gamma-3"/>
</dbReference>
<feature type="compositionally biased region" description="Low complexity" evidence="14">
    <location>
        <begin position="1069"/>
        <end position="1084"/>
    </location>
</feature>
<evidence type="ECO:0000256" key="3">
    <source>
        <dbReference type="ARBA" id="ARBA00022679"/>
    </source>
</evidence>
<dbReference type="GO" id="GO:0009360">
    <property type="term" value="C:DNA polymerase III complex"/>
    <property type="evidence" value="ECO:0007669"/>
    <property type="project" value="InterPro"/>
</dbReference>
<dbReference type="GO" id="GO:0006261">
    <property type="term" value="P:DNA-templated DNA replication"/>
    <property type="evidence" value="ECO:0007669"/>
    <property type="project" value="TreeGrafter"/>
</dbReference>
<dbReference type="SUPFAM" id="SSF48019">
    <property type="entry name" value="post-AAA+ oligomerization domain-like"/>
    <property type="match status" value="1"/>
</dbReference>
<dbReference type="GO" id="GO:0005524">
    <property type="term" value="F:ATP binding"/>
    <property type="evidence" value="ECO:0007669"/>
    <property type="project" value="UniProtKB-KW"/>
</dbReference>
<evidence type="ECO:0000256" key="9">
    <source>
        <dbReference type="ARBA" id="ARBA00022840"/>
    </source>
</evidence>
<dbReference type="InterPro" id="IPR003593">
    <property type="entry name" value="AAA+_ATPase"/>
</dbReference>
<feature type="compositionally biased region" description="Basic and acidic residues" evidence="14">
    <location>
        <begin position="788"/>
        <end position="801"/>
    </location>
</feature>
<evidence type="ECO:0000256" key="10">
    <source>
        <dbReference type="ARBA" id="ARBA00022932"/>
    </source>
</evidence>
<feature type="compositionally biased region" description="Low complexity" evidence="14">
    <location>
        <begin position="955"/>
        <end position="1014"/>
    </location>
</feature>
<feature type="compositionally biased region" description="Polar residues" evidence="14">
    <location>
        <begin position="540"/>
        <end position="556"/>
    </location>
</feature>
<evidence type="ECO:0000256" key="1">
    <source>
        <dbReference type="ARBA" id="ARBA00006360"/>
    </source>
</evidence>
<dbReference type="Pfam" id="PF12169">
    <property type="entry name" value="DNA_pol3_gamma3"/>
    <property type="match status" value="1"/>
</dbReference>
<proteinExistence type="inferred from homology"/>
<dbReference type="GO" id="GO:0046872">
    <property type="term" value="F:metal ion binding"/>
    <property type="evidence" value="ECO:0007669"/>
    <property type="project" value="UniProtKB-KW"/>
</dbReference>
<evidence type="ECO:0000256" key="13">
    <source>
        <dbReference type="ARBA" id="ARBA00074577"/>
    </source>
</evidence>
<dbReference type="InterPro" id="IPR027417">
    <property type="entry name" value="P-loop_NTPase"/>
</dbReference>
<evidence type="ECO:0000313" key="16">
    <source>
        <dbReference type="EMBL" id="QMS55720.1"/>
    </source>
</evidence>
<dbReference type="SUPFAM" id="SSF52540">
    <property type="entry name" value="P-loop containing nucleoside triphosphate hydrolases"/>
    <property type="match status" value="1"/>
</dbReference>
<dbReference type="GO" id="GO:0003887">
    <property type="term" value="F:DNA-directed DNA polymerase activity"/>
    <property type="evidence" value="ECO:0007669"/>
    <property type="project" value="UniProtKB-KW"/>
</dbReference>
<evidence type="ECO:0000256" key="6">
    <source>
        <dbReference type="ARBA" id="ARBA00022723"/>
    </source>
</evidence>
<evidence type="ECO:0000256" key="14">
    <source>
        <dbReference type="SAM" id="MobiDB-lite"/>
    </source>
</evidence>
<dbReference type="Gene3D" id="1.20.272.10">
    <property type="match status" value="1"/>
</dbReference>
<dbReference type="Proteomes" id="UP000216825">
    <property type="component" value="Chromosome"/>
</dbReference>
<comment type="catalytic activity">
    <reaction evidence="12">
        <text>DNA(n) + a 2'-deoxyribonucleoside 5'-triphosphate = DNA(n+1) + diphosphate</text>
        <dbReference type="Rhea" id="RHEA:22508"/>
        <dbReference type="Rhea" id="RHEA-COMP:17339"/>
        <dbReference type="Rhea" id="RHEA-COMP:17340"/>
        <dbReference type="ChEBI" id="CHEBI:33019"/>
        <dbReference type="ChEBI" id="CHEBI:61560"/>
        <dbReference type="ChEBI" id="CHEBI:173112"/>
        <dbReference type="EC" id="2.7.7.7"/>
    </reaction>
</comment>
<dbReference type="NCBIfam" id="NF005846">
    <property type="entry name" value="PRK07764.1-6"/>
    <property type="match status" value="1"/>
</dbReference>
<dbReference type="InterPro" id="IPR045085">
    <property type="entry name" value="HLD_clamp_pol_III_gamma_tau"/>
</dbReference>
<dbReference type="GO" id="GO:0003677">
    <property type="term" value="F:DNA binding"/>
    <property type="evidence" value="ECO:0007669"/>
    <property type="project" value="InterPro"/>
</dbReference>
<dbReference type="SMART" id="SM00382">
    <property type="entry name" value="AAA"/>
    <property type="match status" value="1"/>
</dbReference>
<evidence type="ECO:0000256" key="11">
    <source>
        <dbReference type="ARBA" id="ARBA00037724"/>
    </source>
</evidence>
<dbReference type="Pfam" id="PF13177">
    <property type="entry name" value="DNA_pol3_delta2"/>
    <property type="match status" value="1"/>
</dbReference>
<dbReference type="EMBL" id="CP059343">
    <property type="protein sequence ID" value="QMS55720.1"/>
    <property type="molecule type" value="Genomic_DNA"/>
</dbReference>
<dbReference type="InterPro" id="IPR008921">
    <property type="entry name" value="DNA_pol3_clamp-load_cplx_C"/>
</dbReference>
<feature type="compositionally biased region" description="Acidic residues" evidence="14">
    <location>
        <begin position="1184"/>
        <end position="1199"/>
    </location>
</feature>
<feature type="compositionally biased region" description="Basic and acidic residues" evidence="14">
    <location>
        <begin position="882"/>
        <end position="895"/>
    </location>
</feature>
<feature type="compositionally biased region" description="Pro residues" evidence="14">
    <location>
        <begin position="422"/>
        <end position="440"/>
    </location>
</feature>